<dbReference type="PANTHER" id="PTHR38123">
    <property type="entry name" value="CELL WALL SERINE-THREONINE-RICH GALACTOMANNOPROTEIN MP1 (AFU_ORTHOLOGUE AFUA_4G03240)"/>
    <property type="match status" value="1"/>
</dbReference>
<dbReference type="PANTHER" id="PTHR38123:SF6">
    <property type="entry name" value="CELL WALL SERINE-THREONINE-RICH GALACTOMANNOPROTEIN MP1 (AFU_ORTHOLOGUE AFUA_4G03240)"/>
    <property type="match status" value="1"/>
</dbReference>
<name>A0A4R8TGE8_9PEZI</name>
<keyword evidence="2" id="KW-0732">Signal</keyword>
<proteinExistence type="predicted"/>
<dbReference type="GO" id="GO:0005576">
    <property type="term" value="C:extracellular region"/>
    <property type="evidence" value="ECO:0007669"/>
    <property type="project" value="TreeGrafter"/>
</dbReference>
<feature type="signal peptide" evidence="2">
    <location>
        <begin position="1"/>
        <end position="18"/>
    </location>
</feature>
<accession>A0A4R8TGE8</accession>
<evidence type="ECO:0000256" key="1">
    <source>
        <dbReference type="SAM" id="Phobius"/>
    </source>
</evidence>
<protein>
    <submittedName>
        <fullName evidence="3">Cell wall mannoprotein 1</fullName>
    </submittedName>
</protein>
<feature type="chain" id="PRO_5020906674" evidence="2">
    <location>
        <begin position="19"/>
        <end position="230"/>
    </location>
</feature>
<evidence type="ECO:0000313" key="3">
    <source>
        <dbReference type="EMBL" id="TEA17173.1"/>
    </source>
</evidence>
<evidence type="ECO:0000256" key="2">
    <source>
        <dbReference type="SAM" id="SignalP"/>
    </source>
</evidence>
<dbReference type="InterPro" id="IPR021054">
    <property type="entry name" value="Cell_wall_mannoprotein_1"/>
</dbReference>
<gene>
    <name evidence="3" type="primary">MP1</name>
    <name evidence="3" type="ORF">C8034_v000271</name>
</gene>
<dbReference type="AlphaFoldDB" id="A0A4R8TGE8"/>
<dbReference type="EMBL" id="QAPF01000092">
    <property type="protein sequence ID" value="TEA17173.1"/>
    <property type="molecule type" value="Genomic_DNA"/>
</dbReference>
<reference evidence="3 4" key="1">
    <citation type="submission" date="2018-11" db="EMBL/GenBank/DDBJ databases">
        <title>Genome sequence and assembly of Colletotrichum sidae.</title>
        <authorList>
            <person name="Gan P."/>
            <person name="Shirasu K."/>
        </authorList>
    </citation>
    <scope>NUCLEOTIDE SEQUENCE [LARGE SCALE GENOMIC DNA]</scope>
    <source>
        <strain evidence="3 4">CBS 518.97</strain>
    </source>
</reference>
<dbReference type="Pfam" id="PF12296">
    <property type="entry name" value="HsbA"/>
    <property type="match status" value="1"/>
</dbReference>
<feature type="transmembrane region" description="Helical" evidence="1">
    <location>
        <begin position="208"/>
        <end position="229"/>
    </location>
</feature>
<keyword evidence="1" id="KW-0812">Transmembrane</keyword>
<keyword evidence="1" id="KW-0472">Membrane</keyword>
<keyword evidence="1" id="KW-1133">Transmembrane helix</keyword>
<dbReference type="Gene3D" id="1.20.1280.140">
    <property type="match status" value="1"/>
</dbReference>
<comment type="caution">
    <text evidence="3">The sequence shown here is derived from an EMBL/GenBank/DDBJ whole genome shotgun (WGS) entry which is preliminary data.</text>
</comment>
<sequence length="230" mass="23045">MKFTTFTATLALASGALAEAPVERDLATIQTVVNNVGDQLKKLSTAVNEFKGDINGLANAAGGFVNTLQQSTQQVEGTTPITLNEALQLQSVVGGLQNDGNALIKGLKDKKPEFEKANLCSVILTNIDQTGTGATKLIDAVVKKVPQDVQQIAAQVAGSFAKTLSDAKADFEPGKCNNANGQGGGGGGMAGNGTMTGGMPKSTSPATAGAAGVTVGLGAVAVAAFAALLL</sequence>
<dbReference type="Proteomes" id="UP000295604">
    <property type="component" value="Unassembled WGS sequence"/>
</dbReference>
<organism evidence="3 4">
    <name type="scientific">Colletotrichum sidae</name>
    <dbReference type="NCBI Taxonomy" id="1347389"/>
    <lineage>
        <taxon>Eukaryota</taxon>
        <taxon>Fungi</taxon>
        <taxon>Dikarya</taxon>
        <taxon>Ascomycota</taxon>
        <taxon>Pezizomycotina</taxon>
        <taxon>Sordariomycetes</taxon>
        <taxon>Hypocreomycetidae</taxon>
        <taxon>Glomerellales</taxon>
        <taxon>Glomerellaceae</taxon>
        <taxon>Colletotrichum</taxon>
        <taxon>Colletotrichum orbiculare species complex</taxon>
    </lineage>
</organism>
<keyword evidence="4" id="KW-1185">Reference proteome</keyword>
<evidence type="ECO:0000313" key="4">
    <source>
        <dbReference type="Proteomes" id="UP000295604"/>
    </source>
</evidence>